<feature type="chain" id="PRO_5004180223" description="Phytase-like domain-containing protein" evidence="1">
    <location>
        <begin position="29"/>
        <end position="339"/>
    </location>
</feature>
<evidence type="ECO:0000313" key="3">
    <source>
        <dbReference type="EMBL" id="ABG64444.1"/>
    </source>
</evidence>
<feature type="domain" description="Phytase-like" evidence="2">
    <location>
        <begin position="72"/>
        <end position="323"/>
    </location>
</feature>
<protein>
    <recommendedName>
        <fullName evidence="2">Phytase-like domain-containing protein</fullName>
    </recommendedName>
</protein>
<proteinExistence type="predicted"/>
<dbReference type="Pfam" id="PF13449">
    <property type="entry name" value="Phytase-like"/>
    <property type="match status" value="1"/>
</dbReference>
<dbReference type="InterPro" id="IPR014567">
    <property type="entry name" value="UCP031900"/>
</dbReference>
<accession>Q11DT1</accession>
<dbReference type="AlphaFoldDB" id="Q11DT1"/>
<organism evidence="3">
    <name type="scientific">Chelativorans sp. (strain BNC1)</name>
    <dbReference type="NCBI Taxonomy" id="266779"/>
    <lineage>
        <taxon>Bacteria</taxon>
        <taxon>Pseudomonadati</taxon>
        <taxon>Pseudomonadota</taxon>
        <taxon>Alphaproteobacteria</taxon>
        <taxon>Hyphomicrobiales</taxon>
        <taxon>Phyllobacteriaceae</taxon>
        <taxon>Chelativorans</taxon>
    </lineage>
</organism>
<name>Q11DT1_CHESB</name>
<dbReference type="InterPro" id="IPR027372">
    <property type="entry name" value="Phytase-like_dom"/>
</dbReference>
<dbReference type="EMBL" id="CP000390">
    <property type="protein sequence ID" value="ABG64444.1"/>
    <property type="molecule type" value="Genomic_DNA"/>
</dbReference>
<feature type="signal peptide" evidence="1">
    <location>
        <begin position="1"/>
        <end position="28"/>
    </location>
</feature>
<keyword evidence="1" id="KW-0732">Signal</keyword>
<sequence length="339" mass="37094" precursor="true">MRADEARAGVFGLALLSASLISLPTATAHDAVPQALAISTRPITEFRIGSEQTRFGQLEFVGGLEMVSRDRGFGALSSFRFLSPGGQFIGVTDTGFWFFGSVVHDEKGRPSAIENFTMSPILDADGKSGEKWTTDAESIAVRGETVVVGFERDHRLSEFRLVSGHMGAPIANLDFLVPRHELRINGGLETVAFAPEESALLGALVTVAERSIDTQGNVFAAILDGPRKGVFTVARRDEFDITDGAFLPDGDLLLLERRFSMLDGVAMRLRRIEAETIREGGVADGPVLLQADMSYQIDNMEALDIWQRPDGATMVSLMSDDNHSILQRNLYLEFRLLEE</sequence>
<gene>
    <name evidence="3" type="ordered locus">Meso_3072</name>
</gene>
<dbReference type="HOGENOM" id="CLU_059147_0_0_5"/>
<dbReference type="PIRSF" id="PIRSF031900">
    <property type="entry name" value="UCP031900"/>
    <property type="match status" value="1"/>
</dbReference>
<dbReference type="OrthoDB" id="9798693at2"/>
<evidence type="ECO:0000259" key="2">
    <source>
        <dbReference type="Pfam" id="PF13449"/>
    </source>
</evidence>
<dbReference type="KEGG" id="mes:Meso_3072"/>
<evidence type="ECO:0000256" key="1">
    <source>
        <dbReference type="SAM" id="SignalP"/>
    </source>
</evidence>
<dbReference type="STRING" id="266779.Meso_3072"/>
<dbReference type="eggNOG" id="COG4246">
    <property type="taxonomic scope" value="Bacteria"/>
</dbReference>
<reference evidence="3" key="1">
    <citation type="submission" date="2006-06" db="EMBL/GenBank/DDBJ databases">
        <title>Complete sequence of chromosome of Chelativorans sp. BNC1.</title>
        <authorList>
            <consortium name="US DOE Joint Genome Institute"/>
            <person name="Copeland A."/>
            <person name="Lucas S."/>
            <person name="Lapidus A."/>
            <person name="Barry K."/>
            <person name="Detter J.C."/>
            <person name="Glavina del Rio T."/>
            <person name="Hammon N."/>
            <person name="Israni S."/>
            <person name="Dalin E."/>
            <person name="Tice H."/>
            <person name="Pitluck S."/>
            <person name="Chertkov O."/>
            <person name="Brettin T."/>
            <person name="Bruce D."/>
            <person name="Han C."/>
            <person name="Tapia R."/>
            <person name="Gilna P."/>
            <person name="Schmutz J."/>
            <person name="Larimer F."/>
            <person name="Land M."/>
            <person name="Hauser L."/>
            <person name="Kyrpides N."/>
            <person name="Mikhailova N."/>
            <person name="Richardson P."/>
        </authorList>
    </citation>
    <scope>NUCLEOTIDE SEQUENCE</scope>
    <source>
        <strain evidence="3">BNC1</strain>
    </source>
</reference>